<dbReference type="PANTHER" id="PTHR11364">
    <property type="entry name" value="THIOSULFATE SULFERTANSFERASE"/>
    <property type="match status" value="1"/>
</dbReference>
<dbReference type="SUPFAM" id="SSF52821">
    <property type="entry name" value="Rhodanese/Cell cycle control phosphatase"/>
    <property type="match status" value="2"/>
</dbReference>
<dbReference type="CDD" id="cd01448">
    <property type="entry name" value="TST_Repeat_1"/>
    <property type="match status" value="1"/>
</dbReference>
<evidence type="ECO:0000313" key="6">
    <source>
        <dbReference type="EMBL" id="MEQ3554456.1"/>
    </source>
</evidence>
<accession>A0ABV1KJ19</accession>
<dbReference type="RefSeq" id="WP_349301522.1">
    <property type="nucleotide sequence ID" value="NZ_JBEDNQ010000014.1"/>
</dbReference>
<gene>
    <name evidence="6" type="ORF">WIS52_28655</name>
</gene>
<sequence>MPGTMIAPEDLALLVVPVPTGTADVGVGGADVRAGAESSARPVVLDVRWRLTGPPGREDHAARRIPGAVFVDLDTELSAGPALPGPGGRHPLPEPAALQRVLRAAGISEDDRLVVAYDDGDGSVAARAWWLLRWAGLAPDRVRVLDGGFAGWDAAGLPVAGTSGDAAEPSPLPEGDVVVRPGAMPVVDADGAAALARDGALLDARAAARYRGETEPVDPRAGHVPGARNVPAASLAGPDGRRLPGDVLADRFRAAGVTAGAPVGAYCGSGVNACATVQALEDAGLTTPEAPAALYPGSWSEWSADPERPAAVGDRPWAARE</sequence>
<feature type="domain" description="Rhodanese" evidence="5">
    <location>
        <begin position="38"/>
        <end position="161"/>
    </location>
</feature>
<keyword evidence="2" id="KW-0677">Repeat</keyword>
<evidence type="ECO:0000256" key="4">
    <source>
        <dbReference type="SAM" id="MobiDB-lite"/>
    </source>
</evidence>
<dbReference type="InterPro" id="IPR036873">
    <property type="entry name" value="Rhodanese-like_dom_sf"/>
</dbReference>
<evidence type="ECO:0000259" key="5">
    <source>
        <dbReference type="PROSITE" id="PS50206"/>
    </source>
</evidence>
<dbReference type="Proteomes" id="UP001494902">
    <property type="component" value="Unassembled WGS sequence"/>
</dbReference>
<dbReference type="Pfam" id="PF00581">
    <property type="entry name" value="Rhodanese"/>
    <property type="match status" value="2"/>
</dbReference>
<dbReference type="Gene3D" id="3.40.250.10">
    <property type="entry name" value="Rhodanese-like domain"/>
    <property type="match status" value="2"/>
</dbReference>
<evidence type="ECO:0000313" key="7">
    <source>
        <dbReference type="Proteomes" id="UP001494902"/>
    </source>
</evidence>
<feature type="region of interest" description="Disordered" evidence="4">
    <location>
        <begin position="212"/>
        <end position="238"/>
    </location>
</feature>
<name>A0ABV1KJ19_9PSEU</name>
<reference evidence="6 7" key="1">
    <citation type="submission" date="2024-03" db="EMBL/GenBank/DDBJ databases">
        <title>Draft genome sequence of Pseudonocardia nematodicida JCM 31783.</title>
        <authorList>
            <person name="Butdee W."/>
            <person name="Duangmal K."/>
        </authorList>
    </citation>
    <scope>NUCLEOTIDE SEQUENCE [LARGE SCALE GENOMIC DNA]</scope>
    <source>
        <strain evidence="6 7">JCM 31783</strain>
    </source>
</reference>
<feature type="compositionally biased region" description="Basic and acidic residues" evidence="4">
    <location>
        <begin position="212"/>
        <end position="221"/>
    </location>
</feature>
<dbReference type="SMART" id="SM00450">
    <property type="entry name" value="RHOD"/>
    <property type="match status" value="2"/>
</dbReference>
<evidence type="ECO:0000256" key="2">
    <source>
        <dbReference type="ARBA" id="ARBA00022737"/>
    </source>
</evidence>
<evidence type="ECO:0000256" key="1">
    <source>
        <dbReference type="ARBA" id="ARBA00022679"/>
    </source>
</evidence>
<dbReference type="InterPro" id="IPR045078">
    <property type="entry name" value="TST/MPST-like"/>
</dbReference>
<comment type="caution">
    <text evidence="6">The sequence shown here is derived from an EMBL/GenBank/DDBJ whole genome shotgun (WGS) entry which is preliminary data.</text>
</comment>
<dbReference type="PROSITE" id="PS50206">
    <property type="entry name" value="RHODANESE_3"/>
    <property type="match status" value="2"/>
</dbReference>
<proteinExistence type="predicted"/>
<feature type="domain" description="Rhodanese" evidence="5">
    <location>
        <begin position="195"/>
        <end position="311"/>
    </location>
</feature>
<dbReference type="GO" id="GO:0016740">
    <property type="term" value="F:transferase activity"/>
    <property type="evidence" value="ECO:0007669"/>
    <property type="project" value="UniProtKB-KW"/>
</dbReference>
<feature type="region of interest" description="Disordered" evidence="4">
    <location>
        <begin position="296"/>
        <end position="321"/>
    </location>
</feature>
<dbReference type="EMBL" id="JBEDNQ010000014">
    <property type="protein sequence ID" value="MEQ3554456.1"/>
    <property type="molecule type" value="Genomic_DNA"/>
</dbReference>
<dbReference type="PROSITE" id="PS00683">
    <property type="entry name" value="RHODANESE_2"/>
    <property type="match status" value="1"/>
</dbReference>
<dbReference type="PANTHER" id="PTHR11364:SF27">
    <property type="entry name" value="SULFURTRANSFERASE"/>
    <property type="match status" value="1"/>
</dbReference>
<organism evidence="6 7">
    <name type="scientific">Pseudonocardia nematodicida</name>
    <dbReference type="NCBI Taxonomy" id="1206997"/>
    <lineage>
        <taxon>Bacteria</taxon>
        <taxon>Bacillati</taxon>
        <taxon>Actinomycetota</taxon>
        <taxon>Actinomycetes</taxon>
        <taxon>Pseudonocardiales</taxon>
        <taxon>Pseudonocardiaceae</taxon>
        <taxon>Pseudonocardia</taxon>
    </lineage>
</organism>
<keyword evidence="1 3" id="KW-0808">Transferase</keyword>
<dbReference type="InterPro" id="IPR001763">
    <property type="entry name" value="Rhodanese-like_dom"/>
</dbReference>
<dbReference type="InterPro" id="IPR001307">
    <property type="entry name" value="Thiosulphate_STrfase_CS"/>
</dbReference>
<evidence type="ECO:0000256" key="3">
    <source>
        <dbReference type="RuleBase" id="RU000507"/>
    </source>
</evidence>
<keyword evidence="7" id="KW-1185">Reference proteome</keyword>
<protein>
    <recommendedName>
        <fullName evidence="3">Sulfurtransferase</fullName>
    </recommendedName>
</protein>